<keyword evidence="2" id="KW-1185">Reference proteome</keyword>
<evidence type="ECO:0000313" key="2">
    <source>
        <dbReference type="Proteomes" id="UP001251857"/>
    </source>
</evidence>
<name>A0ABU3C135_9GAMM</name>
<protein>
    <submittedName>
        <fullName evidence="1">Uncharacterized protein</fullName>
    </submittedName>
</protein>
<evidence type="ECO:0000313" key="1">
    <source>
        <dbReference type="EMBL" id="MDT0635074.1"/>
    </source>
</evidence>
<reference evidence="1 2" key="1">
    <citation type="submission" date="2023-09" db="EMBL/GenBank/DDBJ databases">
        <authorList>
            <person name="Rey-Velasco X."/>
        </authorList>
    </citation>
    <scope>NUCLEOTIDE SEQUENCE [LARGE SCALE GENOMIC DNA]</scope>
    <source>
        <strain evidence="1 2">W335</strain>
    </source>
</reference>
<sequence>MARQATPPGGFKANARHHGLLKLNGPYGRQSAQRPLMHRALRYAAQPLAKRHIGQGPASGRLALKHINRLLQGGNRVGRFHGPTIIALLVSCNR</sequence>
<dbReference type="RefSeq" id="WP_311652924.1">
    <property type="nucleotide sequence ID" value="NZ_JAVRIB010000008.1"/>
</dbReference>
<proteinExistence type="predicted"/>
<dbReference type="Proteomes" id="UP001251857">
    <property type="component" value="Unassembled WGS sequence"/>
</dbReference>
<organism evidence="1 2">
    <name type="scientific">Spectribacter hydrogenoxidans</name>
    <dbReference type="NCBI Taxonomy" id="3075608"/>
    <lineage>
        <taxon>Bacteria</taxon>
        <taxon>Pseudomonadati</taxon>
        <taxon>Pseudomonadota</taxon>
        <taxon>Gammaproteobacteria</taxon>
        <taxon>Salinisphaerales</taxon>
        <taxon>Salinisphaeraceae</taxon>
        <taxon>Spectribacter</taxon>
    </lineage>
</organism>
<comment type="caution">
    <text evidence="1">The sequence shown here is derived from an EMBL/GenBank/DDBJ whole genome shotgun (WGS) entry which is preliminary data.</text>
</comment>
<dbReference type="EMBL" id="JAVRIB010000008">
    <property type="protein sequence ID" value="MDT0635074.1"/>
    <property type="molecule type" value="Genomic_DNA"/>
</dbReference>
<gene>
    <name evidence="1" type="ORF">RM532_08890</name>
</gene>
<accession>A0ABU3C135</accession>